<feature type="compositionally biased region" description="Basic and acidic residues" evidence="1">
    <location>
        <begin position="410"/>
        <end position="426"/>
    </location>
</feature>
<evidence type="ECO:0000256" key="1">
    <source>
        <dbReference type="SAM" id="MobiDB-lite"/>
    </source>
</evidence>
<feature type="region of interest" description="Disordered" evidence="1">
    <location>
        <begin position="230"/>
        <end position="253"/>
    </location>
</feature>
<feature type="compositionally biased region" description="Acidic residues" evidence="1">
    <location>
        <begin position="427"/>
        <end position="436"/>
    </location>
</feature>
<sequence>MASTGGGFLIDDFSSILPDAPADAAASEQHADESVQASTFVPQPLSAKQEARLRSYLDNSLLVISRGYRKRFDPSSPLPSLIPFWQQWNVILGVLARVPPYGSGGTNLLVSYLLRCTSDICDGIAGYGLGMEIERARRESRQKGDQAPSKARDEAADAYSDRPGAEDGEDGEDQHEDEEQRRRQEIALRNKQLNLVLEATSLLDRMWTAILRGYMINFPVALKRAREAFSDADDSSNPTEQGRNGKASLRSTVPGIGRFTSSLVPSPAVDGRFLSTPHSSALGSERESLPIQGGKGIRTVGQTDRVRLRNIAVLAREKLFAWMREELNAPLPPTMDEDEEDDGQATAGDIVPGVVADQLDEENDGEEQREMEADEDLEGEMEDVPIGDAQADPPPAIEPEGETYDPQEDTAEHRHFQELFDRKIDPDADESDEAPDERESSPLRDPSPVDSRSTKRPHSPNPASPSQPSTSTPTTTEPPRKAARAAQQTSASAHRPHRPTQSETASADVDLYSDSVVQWDLAFTRIFSRTLKTLSDLAESAGGSADPARKAGSGGIGLRGGEMEDGDGDADA</sequence>
<evidence type="ECO:0000313" key="2">
    <source>
        <dbReference type="EMBL" id="SPO34686.1"/>
    </source>
</evidence>
<feature type="region of interest" description="Disordered" evidence="1">
    <location>
        <begin position="138"/>
        <end position="182"/>
    </location>
</feature>
<feature type="compositionally biased region" description="Acidic residues" evidence="1">
    <location>
        <begin position="372"/>
        <end position="385"/>
    </location>
</feature>
<protein>
    <submittedName>
        <fullName evidence="2">Uncharacterized protein</fullName>
    </submittedName>
</protein>
<feature type="region of interest" description="Disordered" evidence="1">
    <location>
        <begin position="267"/>
        <end position="296"/>
    </location>
</feature>
<dbReference type="Proteomes" id="UP000323386">
    <property type="component" value="Unassembled WGS sequence"/>
</dbReference>
<feature type="compositionally biased region" description="Acidic residues" evidence="1">
    <location>
        <begin position="563"/>
        <end position="572"/>
    </location>
</feature>
<dbReference type="AlphaFoldDB" id="A0A5C3ET38"/>
<proteinExistence type="predicted"/>
<gene>
    <name evidence="2" type="ORF">PSFLO_00157</name>
</gene>
<feature type="compositionally biased region" description="Low complexity" evidence="1">
    <location>
        <begin position="484"/>
        <end position="493"/>
    </location>
</feature>
<dbReference type="EMBL" id="OOIP01000001">
    <property type="protein sequence ID" value="SPO34686.1"/>
    <property type="molecule type" value="Genomic_DNA"/>
</dbReference>
<feature type="region of interest" description="Disordered" evidence="1">
    <location>
        <begin position="359"/>
        <end position="511"/>
    </location>
</feature>
<feature type="region of interest" description="Disordered" evidence="1">
    <location>
        <begin position="537"/>
        <end position="572"/>
    </location>
</feature>
<feature type="compositionally biased region" description="Basic and acidic residues" evidence="1">
    <location>
        <begin position="138"/>
        <end position="165"/>
    </location>
</feature>
<accession>A0A5C3ET38</accession>
<feature type="compositionally biased region" description="Low complexity" evidence="1">
    <location>
        <begin position="466"/>
        <end position="477"/>
    </location>
</feature>
<feature type="compositionally biased region" description="Acidic residues" evidence="1">
    <location>
        <begin position="166"/>
        <end position="177"/>
    </location>
</feature>
<feature type="compositionally biased region" description="Acidic residues" evidence="1">
    <location>
        <begin position="399"/>
        <end position="409"/>
    </location>
</feature>
<dbReference type="OrthoDB" id="2574879at2759"/>
<evidence type="ECO:0000313" key="3">
    <source>
        <dbReference type="Proteomes" id="UP000323386"/>
    </source>
</evidence>
<keyword evidence="3" id="KW-1185">Reference proteome</keyword>
<reference evidence="2 3" key="1">
    <citation type="submission" date="2018-03" db="EMBL/GenBank/DDBJ databases">
        <authorList>
            <person name="Guldener U."/>
        </authorList>
    </citation>
    <scope>NUCLEOTIDE SEQUENCE [LARGE SCALE GENOMIC DNA]</scope>
    <source>
        <strain evidence="2 3">DAOM196992</strain>
    </source>
</reference>
<organism evidence="2 3">
    <name type="scientific">Pseudozyma flocculosa</name>
    <dbReference type="NCBI Taxonomy" id="84751"/>
    <lineage>
        <taxon>Eukaryota</taxon>
        <taxon>Fungi</taxon>
        <taxon>Dikarya</taxon>
        <taxon>Basidiomycota</taxon>
        <taxon>Ustilaginomycotina</taxon>
        <taxon>Ustilaginomycetes</taxon>
        <taxon>Ustilaginales</taxon>
        <taxon>Ustilaginaceae</taxon>
        <taxon>Pseudozyma</taxon>
    </lineage>
</organism>
<name>A0A5C3ET38_9BASI</name>